<evidence type="ECO:0000313" key="1">
    <source>
        <dbReference type="EMBL" id="OHA50503.1"/>
    </source>
</evidence>
<protein>
    <recommendedName>
        <fullName evidence="3">Ribosomal subunit interface protein</fullName>
    </recommendedName>
</protein>
<dbReference type="Gene3D" id="3.30.160.100">
    <property type="entry name" value="Ribosome hibernation promotion factor-like"/>
    <property type="match status" value="1"/>
</dbReference>
<dbReference type="Pfam" id="PF02482">
    <property type="entry name" value="Ribosomal_S30AE"/>
    <property type="match status" value="1"/>
</dbReference>
<dbReference type="InterPro" id="IPR036567">
    <property type="entry name" value="RHF-like"/>
</dbReference>
<dbReference type="SUPFAM" id="SSF69754">
    <property type="entry name" value="Ribosome binding protein Y (YfiA homologue)"/>
    <property type="match status" value="1"/>
</dbReference>
<gene>
    <name evidence="1" type="ORF">A3A97_01295</name>
</gene>
<dbReference type="AlphaFoldDB" id="A0A1G2PQC6"/>
<accession>A0A1G2PQC6</accession>
<evidence type="ECO:0008006" key="3">
    <source>
        <dbReference type="Google" id="ProtNLM"/>
    </source>
</evidence>
<dbReference type="InterPro" id="IPR003489">
    <property type="entry name" value="RHF/RaiA"/>
</dbReference>
<proteinExistence type="predicted"/>
<sequence length="131" mass="15020">MRLIIKATNFSLTPSLSDFIEKKIGGEINSLLASKFESSKIKKGKEVLEVKVEVARTTRHHKKGNIFRAEVTIRLPGKKTLRAEAEEWDVRVALDRVRDELFMEISKWKQKRLATVRKGGRKFKNTLKGIA</sequence>
<comment type="caution">
    <text evidence="1">The sequence shown here is derived from an EMBL/GenBank/DDBJ whole genome shotgun (WGS) entry which is preliminary data.</text>
</comment>
<dbReference type="EMBL" id="MHSW01000035">
    <property type="protein sequence ID" value="OHA50503.1"/>
    <property type="molecule type" value="Genomic_DNA"/>
</dbReference>
<dbReference type="Proteomes" id="UP000176951">
    <property type="component" value="Unassembled WGS sequence"/>
</dbReference>
<evidence type="ECO:0000313" key="2">
    <source>
        <dbReference type="Proteomes" id="UP000176951"/>
    </source>
</evidence>
<reference evidence="1 2" key="1">
    <citation type="journal article" date="2016" name="Nat. Commun.">
        <title>Thousands of microbial genomes shed light on interconnected biogeochemical processes in an aquifer system.</title>
        <authorList>
            <person name="Anantharaman K."/>
            <person name="Brown C.T."/>
            <person name="Hug L.A."/>
            <person name="Sharon I."/>
            <person name="Castelle C.J."/>
            <person name="Probst A.J."/>
            <person name="Thomas B.C."/>
            <person name="Singh A."/>
            <person name="Wilkins M.J."/>
            <person name="Karaoz U."/>
            <person name="Brodie E.L."/>
            <person name="Williams K.H."/>
            <person name="Hubbard S.S."/>
            <person name="Banfield J.F."/>
        </authorList>
    </citation>
    <scope>NUCLEOTIDE SEQUENCE [LARGE SCALE GENOMIC DNA]</scope>
</reference>
<organism evidence="1 2">
    <name type="scientific">Candidatus Terrybacteria bacterium RIFCSPLOWO2_01_FULL_40_23</name>
    <dbReference type="NCBI Taxonomy" id="1802366"/>
    <lineage>
        <taxon>Bacteria</taxon>
        <taxon>Candidatus Terryibacteriota</taxon>
    </lineage>
</organism>
<name>A0A1G2PQC6_9BACT</name>